<evidence type="ECO:0000256" key="2">
    <source>
        <dbReference type="ARBA" id="ARBA00023125"/>
    </source>
</evidence>
<comment type="caution">
    <text evidence="6">The sequence shown here is derived from an EMBL/GenBank/DDBJ whole genome shotgun (WGS) entry which is preliminary data.</text>
</comment>
<feature type="transmembrane region" description="Helical" evidence="4">
    <location>
        <begin position="81"/>
        <end position="99"/>
    </location>
</feature>
<organism evidence="6 7">
    <name type="scientific">Hymenobacter aranciens</name>
    <dbReference type="NCBI Taxonomy" id="3063996"/>
    <lineage>
        <taxon>Bacteria</taxon>
        <taxon>Pseudomonadati</taxon>
        <taxon>Bacteroidota</taxon>
        <taxon>Cytophagia</taxon>
        <taxon>Cytophagales</taxon>
        <taxon>Hymenobacteraceae</taxon>
        <taxon>Hymenobacter</taxon>
    </lineage>
</organism>
<sequence length="389" mass="44324">MALLLSTRRVNQVANWLLAVLLVLIAAQSVLVAFDTRAFFVANPHLSKISWLLPTLFGPLIYLFTDKLTRKRPRLRRRDTWFLLPFGACLLYLLPYYLQSAAKKVAYLDDFAHASQDDFSWLNQLINGEHLVFVLLALRVLHRHERRMRNCYSDLSRVRVRWLKQFLGFILVIMVFGIGAFYARKWGLGALTTLYDYHLHYLGAIALIYWIGYKALGQPALFGLPSSPAAQPLPTLPVAATPTGPPTIPATQPESIPAHEAPLKYQKSTLTPEQSALYQQKLLAYMEEAKPYRQNTLTLQELAQLVGLPKHRLSQLLNEQLGKSFYDFVNEYRVVEVKQLLRNPRFGHYTTLAIAEEAGFNSKATFNAVFKKITGLTPTEYTKQIETVV</sequence>
<feature type="domain" description="HTH araC/xylS-type" evidence="5">
    <location>
        <begin position="280"/>
        <end position="384"/>
    </location>
</feature>
<protein>
    <submittedName>
        <fullName evidence="6">Helix-turn-helix transcriptional regulator</fullName>
    </submittedName>
</protein>
<dbReference type="Pfam" id="PF12833">
    <property type="entry name" value="HTH_18"/>
    <property type="match status" value="1"/>
</dbReference>
<dbReference type="RefSeq" id="WP_305005691.1">
    <property type="nucleotide sequence ID" value="NZ_JAUQSY010000003.1"/>
</dbReference>
<evidence type="ECO:0000256" key="3">
    <source>
        <dbReference type="ARBA" id="ARBA00023163"/>
    </source>
</evidence>
<feature type="transmembrane region" description="Helical" evidence="4">
    <location>
        <begin position="119"/>
        <end position="141"/>
    </location>
</feature>
<accession>A0ABT9BCV6</accession>
<feature type="transmembrane region" description="Helical" evidence="4">
    <location>
        <begin position="198"/>
        <end position="216"/>
    </location>
</feature>
<keyword evidence="4" id="KW-0812">Transmembrane</keyword>
<evidence type="ECO:0000256" key="1">
    <source>
        <dbReference type="ARBA" id="ARBA00023015"/>
    </source>
</evidence>
<feature type="transmembrane region" description="Helical" evidence="4">
    <location>
        <begin position="49"/>
        <end position="69"/>
    </location>
</feature>
<dbReference type="SUPFAM" id="SSF46689">
    <property type="entry name" value="Homeodomain-like"/>
    <property type="match status" value="1"/>
</dbReference>
<dbReference type="Gene3D" id="1.10.10.60">
    <property type="entry name" value="Homeodomain-like"/>
    <property type="match status" value="2"/>
</dbReference>
<keyword evidence="1" id="KW-0805">Transcription regulation</keyword>
<dbReference type="PANTHER" id="PTHR43280:SF29">
    <property type="entry name" value="ARAC-FAMILY TRANSCRIPTIONAL REGULATOR"/>
    <property type="match status" value="1"/>
</dbReference>
<evidence type="ECO:0000259" key="5">
    <source>
        <dbReference type="PROSITE" id="PS01124"/>
    </source>
</evidence>
<keyword evidence="7" id="KW-1185">Reference proteome</keyword>
<keyword evidence="3" id="KW-0804">Transcription</keyword>
<keyword evidence="2" id="KW-0238">DNA-binding</keyword>
<dbReference type="Proteomes" id="UP001176429">
    <property type="component" value="Unassembled WGS sequence"/>
</dbReference>
<keyword evidence="4" id="KW-0472">Membrane</keyword>
<dbReference type="SMART" id="SM00342">
    <property type="entry name" value="HTH_ARAC"/>
    <property type="match status" value="1"/>
</dbReference>
<dbReference type="EMBL" id="JAUQSY010000003">
    <property type="protein sequence ID" value="MDO7874378.1"/>
    <property type="molecule type" value="Genomic_DNA"/>
</dbReference>
<dbReference type="InterPro" id="IPR009057">
    <property type="entry name" value="Homeodomain-like_sf"/>
</dbReference>
<proteinExistence type="predicted"/>
<dbReference type="PROSITE" id="PS01124">
    <property type="entry name" value="HTH_ARAC_FAMILY_2"/>
    <property type="match status" value="1"/>
</dbReference>
<name>A0ABT9BCV6_9BACT</name>
<feature type="transmembrane region" description="Helical" evidence="4">
    <location>
        <begin position="162"/>
        <end position="183"/>
    </location>
</feature>
<reference evidence="6" key="1">
    <citation type="submission" date="2023-07" db="EMBL/GenBank/DDBJ databases">
        <authorList>
            <person name="Kim M.K."/>
        </authorList>
    </citation>
    <scope>NUCLEOTIDE SEQUENCE</scope>
    <source>
        <strain evidence="6">ASUV-10-1</strain>
    </source>
</reference>
<dbReference type="InterPro" id="IPR018060">
    <property type="entry name" value="HTH_AraC"/>
</dbReference>
<evidence type="ECO:0000256" key="4">
    <source>
        <dbReference type="SAM" id="Phobius"/>
    </source>
</evidence>
<keyword evidence="4" id="KW-1133">Transmembrane helix</keyword>
<gene>
    <name evidence="6" type="ORF">Q5H93_06510</name>
</gene>
<evidence type="ECO:0000313" key="7">
    <source>
        <dbReference type="Proteomes" id="UP001176429"/>
    </source>
</evidence>
<dbReference type="PANTHER" id="PTHR43280">
    <property type="entry name" value="ARAC-FAMILY TRANSCRIPTIONAL REGULATOR"/>
    <property type="match status" value="1"/>
</dbReference>
<evidence type="ECO:0000313" key="6">
    <source>
        <dbReference type="EMBL" id="MDO7874378.1"/>
    </source>
</evidence>